<name>A0A552U795_9SPHN</name>
<keyword evidence="8" id="KW-0282">Flagellum</keyword>
<dbReference type="RefSeq" id="WP_144237294.1">
    <property type="nucleotide sequence ID" value="NZ_VJWA01000002.1"/>
</dbReference>
<evidence type="ECO:0000256" key="4">
    <source>
        <dbReference type="ARBA" id="ARBA00022692"/>
    </source>
</evidence>
<dbReference type="PANTHER" id="PTHR30065">
    <property type="entry name" value="FLAGELLAR BIOSYNTHETIC PROTEIN FLIR"/>
    <property type="match status" value="1"/>
</dbReference>
<keyword evidence="9" id="KW-1185">Reference proteome</keyword>
<evidence type="ECO:0000256" key="6">
    <source>
        <dbReference type="ARBA" id="ARBA00023136"/>
    </source>
</evidence>
<evidence type="ECO:0000313" key="9">
    <source>
        <dbReference type="Proteomes" id="UP000317894"/>
    </source>
</evidence>
<sequence>MIAAWLAAPEAELAKLLFASIRGGAALALLPGIGGALLPIRVRIGLAGALGWLVAGSVTVPDGGALLGAVAGEVMIGAAVGVLLQALFATASVAGELLAQAMGLGFATIVQPGGTTSPVVTTFLSLLLWAVFIGLDGHARLFALLVHSFATLPPGAVPDVGEVARLGGFAFATGALLALPVAGVLVLANLWLAVLAKSAPQLNLFSVGFAVLTVVGLVALPLALPVMMGTMGDAVADAQARLATLLLA</sequence>
<keyword evidence="8" id="KW-0966">Cell projection</keyword>
<feature type="transmembrane region" description="Helical" evidence="7">
    <location>
        <begin position="50"/>
        <end position="70"/>
    </location>
</feature>
<dbReference type="EMBL" id="VJWA01000002">
    <property type="protein sequence ID" value="TRW14088.1"/>
    <property type="molecule type" value="Genomic_DNA"/>
</dbReference>
<reference evidence="8 9" key="1">
    <citation type="submission" date="2019-07" db="EMBL/GenBank/DDBJ databases">
        <title>Novel species isolated from glacier.</title>
        <authorList>
            <person name="Liu Q."/>
            <person name="Xin Y.-H."/>
        </authorList>
    </citation>
    <scope>NUCLEOTIDE SEQUENCE [LARGE SCALE GENOMIC DNA]</scope>
    <source>
        <strain evidence="8 9">LB1R16</strain>
    </source>
</reference>
<comment type="caution">
    <text evidence="8">The sequence shown here is derived from an EMBL/GenBank/DDBJ whole genome shotgun (WGS) entry which is preliminary data.</text>
</comment>
<evidence type="ECO:0000256" key="7">
    <source>
        <dbReference type="SAM" id="Phobius"/>
    </source>
</evidence>
<protein>
    <submittedName>
        <fullName evidence="8">Flagellar biosynthetic protein FliR</fullName>
    </submittedName>
</protein>
<dbReference type="PANTHER" id="PTHR30065:SF8">
    <property type="entry name" value="FLAGELLAR BIOSYNTHETIC PROTEIN FLIR"/>
    <property type="match status" value="1"/>
</dbReference>
<comment type="subcellular location">
    <subcellularLocation>
        <location evidence="1">Cell membrane</location>
        <topology evidence="1">Multi-pass membrane protein</topology>
    </subcellularLocation>
</comment>
<dbReference type="GO" id="GO:0006605">
    <property type="term" value="P:protein targeting"/>
    <property type="evidence" value="ECO:0007669"/>
    <property type="project" value="InterPro"/>
</dbReference>
<keyword evidence="3" id="KW-1003">Cell membrane</keyword>
<evidence type="ECO:0000256" key="5">
    <source>
        <dbReference type="ARBA" id="ARBA00022989"/>
    </source>
</evidence>
<dbReference type="InterPro" id="IPR002010">
    <property type="entry name" value="T3SS_IM_R"/>
</dbReference>
<dbReference type="AlphaFoldDB" id="A0A552U795"/>
<feature type="transmembrane region" description="Helical" evidence="7">
    <location>
        <begin position="204"/>
        <end position="224"/>
    </location>
</feature>
<dbReference type="Proteomes" id="UP000317894">
    <property type="component" value="Unassembled WGS sequence"/>
</dbReference>
<dbReference type="PRINTS" id="PR00953">
    <property type="entry name" value="TYPE3IMRPROT"/>
</dbReference>
<accession>A0A552U795</accession>
<proteinExistence type="inferred from homology"/>
<keyword evidence="4 7" id="KW-0812">Transmembrane</keyword>
<feature type="transmembrane region" description="Helical" evidence="7">
    <location>
        <begin position="119"/>
        <end position="146"/>
    </location>
</feature>
<evidence type="ECO:0000256" key="1">
    <source>
        <dbReference type="ARBA" id="ARBA00004651"/>
    </source>
</evidence>
<keyword evidence="5 7" id="KW-1133">Transmembrane helix</keyword>
<feature type="transmembrane region" description="Helical" evidence="7">
    <location>
        <begin position="76"/>
        <end position="98"/>
    </location>
</feature>
<feature type="transmembrane region" description="Helical" evidence="7">
    <location>
        <begin position="166"/>
        <end position="192"/>
    </location>
</feature>
<evidence type="ECO:0000256" key="2">
    <source>
        <dbReference type="ARBA" id="ARBA00009772"/>
    </source>
</evidence>
<dbReference type="GO" id="GO:0005886">
    <property type="term" value="C:plasma membrane"/>
    <property type="evidence" value="ECO:0007669"/>
    <property type="project" value="UniProtKB-SubCell"/>
</dbReference>
<keyword evidence="8" id="KW-0969">Cilium</keyword>
<evidence type="ECO:0000256" key="3">
    <source>
        <dbReference type="ARBA" id="ARBA00022475"/>
    </source>
</evidence>
<feature type="transmembrane region" description="Helical" evidence="7">
    <location>
        <begin position="16"/>
        <end position="38"/>
    </location>
</feature>
<evidence type="ECO:0000313" key="8">
    <source>
        <dbReference type="EMBL" id="TRW14088.1"/>
    </source>
</evidence>
<gene>
    <name evidence="8" type="ORF">FMM06_10165</name>
</gene>
<keyword evidence="6 7" id="KW-0472">Membrane</keyword>
<organism evidence="8 9">
    <name type="scientific">Glacieibacterium frigidum</name>
    <dbReference type="NCBI Taxonomy" id="2593303"/>
    <lineage>
        <taxon>Bacteria</taxon>
        <taxon>Pseudomonadati</taxon>
        <taxon>Pseudomonadota</taxon>
        <taxon>Alphaproteobacteria</taxon>
        <taxon>Sphingomonadales</taxon>
        <taxon>Sphingosinicellaceae</taxon>
        <taxon>Glacieibacterium</taxon>
    </lineage>
</organism>
<comment type="similarity">
    <text evidence="2">Belongs to the FliR/MopE/SpaR family.</text>
</comment>
<dbReference type="Pfam" id="PF01311">
    <property type="entry name" value="Bac_export_1"/>
    <property type="match status" value="1"/>
</dbReference>
<dbReference type="OrthoDB" id="9797790at2"/>